<evidence type="ECO:0000313" key="11">
    <source>
        <dbReference type="EMBL" id="MDC0745862.1"/>
    </source>
</evidence>
<name>A0ABT5EVL0_9BACT</name>
<protein>
    <recommendedName>
        <fullName evidence="8">Glycogen synthase</fullName>
        <ecNumber evidence="8">2.4.1.21</ecNumber>
    </recommendedName>
    <alternativeName>
        <fullName evidence="8">Starch [bacterial glycogen] synthase</fullName>
    </alternativeName>
</protein>
<dbReference type="NCBIfam" id="TIGR02095">
    <property type="entry name" value="glgA"/>
    <property type="match status" value="1"/>
</dbReference>
<dbReference type="Proteomes" id="UP001221411">
    <property type="component" value="Unassembled WGS sequence"/>
</dbReference>
<feature type="domain" description="Glycosyl transferase family 1" evidence="9">
    <location>
        <begin position="267"/>
        <end position="414"/>
    </location>
</feature>
<evidence type="ECO:0000256" key="8">
    <source>
        <dbReference type="HAMAP-Rule" id="MF_00484"/>
    </source>
</evidence>
<evidence type="ECO:0000256" key="2">
    <source>
        <dbReference type="ARBA" id="ARBA00002764"/>
    </source>
</evidence>
<comment type="function">
    <text evidence="2 8">Synthesizes alpha-1,4-glucan chains using ADP-glucose.</text>
</comment>
<sequence length="459" mass="48021">MKLLHVAAELAPLVRFGGIADGVAGLARALARLGHDVTVVIPAPPGRPLEPEIPIAPGVRARVVVLPDLPAHLGPYGREGDGEHETARRFALFARAAAAMAEGFDVVHVHDWPGAAVPYLLREARGPRPRTVLTIHNLAFQGVFPKETLVSLGLGPSHFHPDALEFHGRVNLLKAGLLAADAITTVSPTYAREILDPAHGELLDGVLRARAQRDGRGILGITNGIDLDAWDPARDPALAAPFGPDDLAGKALCKRAFLAETGLDMDTARPLVASLGRVVPQKGADLVAAAIPDLCRAGATIVMAGAGDAPLERALAVAAAAHPAHARFLGAIPDPIARRLLAAADVLIMPSRFEPCGVVQFEAQRYGVLPVARRTGGLADTILDEAMHPGRGTGVLFDTPSADALVLAVRRALAHLSGPEATSLRRRVLHAAPGWARPASLYAHLYGRLNASGTAPCTA</sequence>
<evidence type="ECO:0000256" key="6">
    <source>
        <dbReference type="ARBA" id="ARBA00022679"/>
    </source>
</evidence>
<evidence type="ECO:0000259" key="9">
    <source>
        <dbReference type="Pfam" id="PF00534"/>
    </source>
</evidence>
<keyword evidence="5 8" id="KW-0328">Glycosyltransferase</keyword>
<evidence type="ECO:0000256" key="3">
    <source>
        <dbReference type="ARBA" id="ARBA00004964"/>
    </source>
</evidence>
<comment type="caution">
    <text evidence="11">The sequence shown here is derived from an EMBL/GenBank/DDBJ whole genome shotgun (WGS) entry which is preliminary data.</text>
</comment>
<evidence type="ECO:0000256" key="5">
    <source>
        <dbReference type="ARBA" id="ARBA00022676"/>
    </source>
</evidence>
<keyword evidence="7 8" id="KW-0320">Glycogen biosynthesis</keyword>
<dbReference type="CDD" id="cd03791">
    <property type="entry name" value="GT5_Glycogen_synthase_DULL1-like"/>
    <property type="match status" value="1"/>
</dbReference>
<evidence type="ECO:0000256" key="4">
    <source>
        <dbReference type="ARBA" id="ARBA00010281"/>
    </source>
</evidence>
<evidence type="ECO:0000256" key="1">
    <source>
        <dbReference type="ARBA" id="ARBA00001478"/>
    </source>
</evidence>
<accession>A0ABT5EVL0</accession>
<reference evidence="11 12" key="1">
    <citation type="submission" date="2022-11" db="EMBL/GenBank/DDBJ databases">
        <title>Minimal conservation of predation-associated metabolite biosynthetic gene clusters underscores biosynthetic potential of Myxococcota including descriptions for ten novel species: Archangium lansinium sp. nov., Myxococcus landrumus sp. nov., Nannocystis bai.</title>
        <authorList>
            <person name="Ahearne A."/>
            <person name="Stevens C."/>
            <person name="Dowd S."/>
        </authorList>
    </citation>
    <scope>NUCLEOTIDE SEQUENCE [LARGE SCALE GENOMIC DNA]</scope>
    <source>
        <strain evidence="11 12">RJM3</strain>
    </source>
</reference>
<keyword evidence="12" id="KW-1185">Reference proteome</keyword>
<evidence type="ECO:0000256" key="7">
    <source>
        <dbReference type="ARBA" id="ARBA00023056"/>
    </source>
</evidence>
<dbReference type="InterPro" id="IPR011835">
    <property type="entry name" value="GS/SS"/>
</dbReference>
<proteinExistence type="inferred from homology"/>
<dbReference type="SUPFAM" id="SSF53756">
    <property type="entry name" value="UDP-Glycosyltransferase/glycogen phosphorylase"/>
    <property type="match status" value="1"/>
</dbReference>
<dbReference type="PANTHER" id="PTHR45825:SF11">
    <property type="entry name" value="ALPHA AMYLASE DOMAIN-CONTAINING PROTEIN"/>
    <property type="match status" value="1"/>
</dbReference>
<dbReference type="RefSeq" id="WP_271923790.1">
    <property type="nucleotide sequence ID" value="NZ_JAQNDO010000001.1"/>
</dbReference>
<dbReference type="EC" id="2.4.1.21" evidence="8"/>
<feature type="binding site" evidence="8">
    <location>
        <position position="15"/>
    </location>
    <ligand>
        <name>ADP-alpha-D-glucose</name>
        <dbReference type="ChEBI" id="CHEBI:57498"/>
    </ligand>
</feature>
<dbReference type="Pfam" id="PF00534">
    <property type="entry name" value="Glycos_transf_1"/>
    <property type="match status" value="1"/>
</dbReference>
<dbReference type="InterPro" id="IPR001296">
    <property type="entry name" value="Glyco_trans_1"/>
</dbReference>
<comment type="pathway">
    <text evidence="3 8">Glycan biosynthesis; glycogen biosynthesis.</text>
</comment>
<evidence type="ECO:0000313" key="12">
    <source>
        <dbReference type="Proteomes" id="UP001221411"/>
    </source>
</evidence>
<dbReference type="PANTHER" id="PTHR45825">
    <property type="entry name" value="GRANULE-BOUND STARCH SYNTHASE 1, CHLOROPLASTIC/AMYLOPLASTIC"/>
    <property type="match status" value="1"/>
</dbReference>
<dbReference type="Pfam" id="PF08323">
    <property type="entry name" value="Glyco_transf_5"/>
    <property type="match status" value="1"/>
</dbReference>
<dbReference type="EMBL" id="JAQNDO010000001">
    <property type="protein sequence ID" value="MDC0745862.1"/>
    <property type="molecule type" value="Genomic_DNA"/>
</dbReference>
<comment type="similarity">
    <text evidence="4 8">Belongs to the glycosyltransferase 1 family. Bacterial/plant glycogen synthase subfamily.</text>
</comment>
<organism evidence="11 12">
    <name type="scientific">Polyangium mundeleinium</name>
    <dbReference type="NCBI Taxonomy" id="2995306"/>
    <lineage>
        <taxon>Bacteria</taxon>
        <taxon>Pseudomonadati</taxon>
        <taxon>Myxococcota</taxon>
        <taxon>Polyangia</taxon>
        <taxon>Polyangiales</taxon>
        <taxon>Polyangiaceae</taxon>
        <taxon>Polyangium</taxon>
    </lineage>
</organism>
<feature type="domain" description="Starch synthase catalytic" evidence="10">
    <location>
        <begin position="2"/>
        <end position="208"/>
    </location>
</feature>
<evidence type="ECO:0000259" key="10">
    <source>
        <dbReference type="Pfam" id="PF08323"/>
    </source>
</evidence>
<dbReference type="InterPro" id="IPR013534">
    <property type="entry name" value="Starch_synth_cat_dom"/>
</dbReference>
<comment type="catalytic activity">
    <reaction evidence="1 8">
        <text>[(1-&gt;4)-alpha-D-glucosyl](n) + ADP-alpha-D-glucose = [(1-&gt;4)-alpha-D-glucosyl](n+1) + ADP + H(+)</text>
        <dbReference type="Rhea" id="RHEA:18189"/>
        <dbReference type="Rhea" id="RHEA-COMP:9584"/>
        <dbReference type="Rhea" id="RHEA-COMP:9587"/>
        <dbReference type="ChEBI" id="CHEBI:15378"/>
        <dbReference type="ChEBI" id="CHEBI:15444"/>
        <dbReference type="ChEBI" id="CHEBI:57498"/>
        <dbReference type="ChEBI" id="CHEBI:456216"/>
        <dbReference type="EC" id="2.4.1.21"/>
    </reaction>
</comment>
<dbReference type="HAMAP" id="MF_00484">
    <property type="entry name" value="Glycogen_synth"/>
    <property type="match status" value="1"/>
</dbReference>
<gene>
    <name evidence="8" type="primary">glgA</name>
    <name evidence="11" type="ORF">POL67_31320</name>
</gene>
<dbReference type="Gene3D" id="3.40.50.2000">
    <property type="entry name" value="Glycogen Phosphorylase B"/>
    <property type="match status" value="3"/>
</dbReference>
<keyword evidence="6 8" id="KW-0808">Transferase</keyword>